<proteinExistence type="predicted"/>
<name>A0A4P9XVD2_9FUNG</name>
<evidence type="ECO:0000313" key="9">
    <source>
        <dbReference type="Proteomes" id="UP000271241"/>
    </source>
</evidence>
<accession>A0A4P9XVD2</accession>
<dbReference type="OrthoDB" id="4062651at2759"/>
<dbReference type="GO" id="GO:0004674">
    <property type="term" value="F:protein serine/threonine kinase activity"/>
    <property type="evidence" value="ECO:0007669"/>
    <property type="project" value="UniProtKB-EC"/>
</dbReference>
<dbReference type="InterPro" id="IPR050660">
    <property type="entry name" value="NEK_Ser/Thr_kinase"/>
</dbReference>
<keyword evidence="4 8" id="KW-0418">Kinase</keyword>
<dbReference type="GO" id="GO:0005524">
    <property type="term" value="F:ATP binding"/>
    <property type="evidence" value="ECO:0007669"/>
    <property type="project" value="UniProtKB-KW"/>
</dbReference>
<keyword evidence="9" id="KW-1185">Reference proteome</keyword>
<dbReference type="STRING" id="78915.A0A4P9XVD2"/>
<evidence type="ECO:0000256" key="2">
    <source>
        <dbReference type="ARBA" id="ARBA00022679"/>
    </source>
</evidence>
<dbReference type="EC" id="2.7.11.1" evidence="1"/>
<evidence type="ECO:0000313" key="8">
    <source>
        <dbReference type="EMBL" id="RKP10235.1"/>
    </source>
</evidence>
<feature type="region of interest" description="Disordered" evidence="6">
    <location>
        <begin position="1"/>
        <end position="21"/>
    </location>
</feature>
<dbReference type="SMART" id="SM00220">
    <property type="entry name" value="S_TKc"/>
    <property type="match status" value="1"/>
</dbReference>
<dbReference type="PANTHER" id="PTHR43671:SF13">
    <property type="entry name" value="SERINE_THREONINE-PROTEIN KINASE NEK2"/>
    <property type="match status" value="1"/>
</dbReference>
<dbReference type="AlphaFoldDB" id="A0A4P9XVD2"/>
<dbReference type="Gene3D" id="1.10.510.10">
    <property type="entry name" value="Transferase(Phosphotransferase) domain 1"/>
    <property type="match status" value="1"/>
</dbReference>
<dbReference type="SUPFAM" id="SSF56112">
    <property type="entry name" value="Protein kinase-like (PK-like)"/>
    <property type="match status" value="1"/>
</dbReference>
<dbReference type="Pfam" id="PF00069">
    <property type="entry name" value="Pkinase"/>
    <property type="match status" value="1"/>
</dbReference>
<keyword evidence="2" id="KW-0808">Transferase</keyword>
<evidence type="ECO:0000256" key="1">
    <source>
        <dbReference type="ARBA" id="ARBA00012513"/>
    </source>
</evidence>
<evidence type="ECO:0000256" key="6">
    <source>
        <dbReference type="SAM" id="MobiDB-lite"/>
    </source>
</evidence>
<keyword evidence="5" id="KW-0067">ATP-binding</keyword>
<sequence>MHTTSQISASASSSATGKRRHADAYDVEWQSNIVHTRGKANVMQIPAEVDAQSIQSIPGLAVEKLPRANKGKSHTVPALYFGEPILLKCATRENAQREHSALMSAKTLFATLLAGFPSANGQYCLIFKRPSGVSLRVYAGALSREQKDALLPDIFAQAITALKYMHRLNLAHGDIQPDNIMVWQATPNDMPQITIMNLEKSQRSKGQLQPAVAGTFGYRPPEDYLETRTNLLKRDSWMLGATLYDALTGAPPYGYYYSPADEKYTKWLEKYMVFKMRSIVELGENRFKPILAVKNAHLLQLLDALMTCRAEKRPTVSELDASLIFALAGKDKPLAYLGHVWSKVLTTLS</sequence>
<dbReference type="EMBL" id="KZ992462">
    <property type="protein sequence ID" value="RKP10235.1"/>
    <property type="molecule type" value="Genomic_DNA"/>
</dbReference>
<dbReference type="Proteomes" id="UP000271241">
    <property type="component" value="Unassembled WGS sequence"/>
</dbReference>
<protein>
    <recommendedName>
        <fullName evidence="1">non-specific serine/threonine protein kinase</fullName>
        <ecNumber evidence="1">2.7.11.1</ecNumber>
    </recommendedName>
</protein>
<dbReference type="InterPro" id="IPR011009">
    <property type="entry name" value="Kinase-like_dom_sf"/>
</dbReference>
<evidence type="ECO:0000259" key="7">
    <source>
        <dbReference type="PROSITE" id="PS50011"/>
    </source>
</evidence>
<dbReference type="PROSITE" id="PS50011">
    <property type="entry name" value="PROTEIN_KINASE_DOM"/>
    <property type="match status" value="1"/>
</dbReference>
<gene>
    <name evidence="8" type="ORF">THASP1DRAFT_22010</name>
</gene>
<keyword evidence="3" id="KW-0547">Nucleotide-binding</keyword>
<evidence type="ECO:0000256" key="5">
    <source>
        <dbReference type="ARBA" id="ARBA00022840"/>
    </source>
</evidence>
<dbReference type="InterPro" id="IPR000719">
    <property type="entry name" value="Prot_kinase_dom"/>
</dbReference>
<reference evidence="9" key="1">
    <citation type="journal article" date="2018" name="Nat. Microbiol.">
        <title>Leveraging single-cell genomics to expand the fungal tree of life.</title>
        <authorList>
            <person name="Ahrendt S.R."/>
            <person name="Quandt C.A."/>
            <person name="Ciobanu D."/>
            <person name="Clum A."/>
            <person name="Salamov A."/>
            <person name="Andreopoulos B."/>
            <person name="Cheng J.F."/>
            <person name="Woyke T."/>
            <person name="Pelin A."/>
            <person name="Henrissat B."/>
            <person name="Reynolds N.K."/>
            <person name="Benny G.L."/>
            <person name="Smith M.E."/>
            <person name="James T.Y."/>
            <person name="Grigoriev I.V."/>
        </authorList>
    </citation>
    <scope>NUCLEOTIDE SEQUENCE [LARGE SCALE GENOMIC DNA]</scope>
    <source>
        <strain evidence="9">RSA 1356</strain>
    </source>
</reference>
<feature type="domain" description="Protein kinase" evidence="7">
    <location>
        <begin position="31"/>
        <end position="325"/>
    </location>
</feature>
<evidence type="ECO:0000256" key="3">
    <source>
        <dbReference type="ARBA" id="ARBA00022741"/>
    </source>
</evidence>
<evidence type="ECO:0000256" key="4">
    <source>
        <dbReference type="ARBA" id="ARBA00022777"/>
    </source>
</evidence>
<dbReference type="PANTHER" id="PTHR43671">
    <property type="entry name" value="SERINE/THREONINE-PROTEIN KINASE NEK"/>
    <property type="match status" value="1"/>
</dbReference>
<organism evidence="8 9">
    <name type="scientific">Thamnocephalis sphaerospora</name>
    <dbReference type="NCBI Taxonomy" id="78915"/>
    <lineage>
        <taxon>Eukaryota</taxon>
        <taxon>Fungi</taxon>
        <taxon>Fungi incertae sedis</taxon>
        <taxon>Zoopagomycota</taxon>
        <taxon>Zoopagomycotina</taxon>
        <taxon>Zoopagomycetes</taxon>
        <taxon>Zoopagales</taxon>
        <taxon>Sigmoideomycetaceae</taxon>
        <taxon>Thamnocephalis</taxon>
    </lineage>
</organism>